<evidence type="ECO:0000313" key="1">
    <source>
        <dbReference type="EMBL" id="UWZ82114.1"/>
    </source>
</evidence>
<protein>
    <submittedName>
        <fullName evidence="1">Uncharacterized protein</fullName>
    </submittedName>
</protein>
<gene>
    <name evidence="1" type="ORF">MOP44_16210</name>
</gene>
<sequence length="56" mass="6455">MSTSFRIPEVNQFLTAPDEAALRRLEAEPMEEPTLEDAEEEEFAELWTWDRGNQGA</sequence>
<dbReference type="KEGG" id="orp:MOP44_16210"/>
<organism evidence="1 2">
    <name type="scientific">Occallatibacter riparius</name>
    <dbReference type="NCBI Taxonomy" id="1002689"/>
    <lineage>
        <taxon>Bacteria</taxon>
        <taxon>Pseudomonadati</taxon>
        <taxon>Acidobacteriota</taxon>
        <taxon>Terriglobia</taxon>
        <taxon>Terriglobales</taxon>
        <taxon>Acidobacteriaceae</taxon>
        <taxon>Occallatibacter</taxon>
    </lineage>
</organism>
<keyword evidence="2" id="KW-1185">Reference proteome</keyword>
<name>A0A9J7BK09_9BACT</name>
<dbReference type="AlphaFoldDB" id="A0A9J7BK09"/>
<evidence type="ECO:0000313" key="2">
    <source>
        <dbReference type="Proteomes" id="UP001059380"/>
    </source>
</evidence>
<accession>A0A9J7BK09</accession>
<proteinExistence type="predicted"/>
<reference evidence="1" key="1">
    <citation type="submission" date="2021-04" db="EMBL/GenBank/DDBJ databases">
        <title>Phylogenetic analysis of Acidobacteriaceae.</title>
        <authorList>
            <person name="Qiu L."/>
            <person name="Zhang Q."/>
        </authorList>
    </citation>
    <scope>NUCLEOTIDE SEQUENCE</scope>
    <source>
        <strain evidence="1">DSM 25168</strain>
    </source>
</reference>
<dbReference type="RefSeq" id="WP_260791211.1">
    <property type="nucleotide sequence ID" value="NZ_CP093313.1"/>
</dbReference>
<dbReference type="EMBL" id="CP093313">
    <property type="protein sequence ID" value="UWZ82114.1"/>
    <property type="molecule type" value="Genomic_DNA"/>
</dbReference>
<dbReference type="Proteomes" id="UP001059380">
    <property type="component" value="Chromosome"/>
</dbReference>